<name>A0ABP9MV88_9GAMM</name>
<dbReference type="InterPro" id="IPR011900">
    <property type="entry name" value="GRX_bact"/>
</dbReference>
<evidence type="ECO:0000256" key="2">
    <source>
        <dbReference type="ARBA" id="ARBA00022448"/>
    </source>
</evidence>
<dbReference type="RefSeq" id="WP_077926526.1">
    <property type="nucleotide sequence ID" value="NZ_BAABKE010000007.1"/>
</dbReference>
<comment type="caution">
    <text evidence="8">The sequence shown here is derived from an EMBL/GenBank/DDBJ whole genome shotgun (WGS) entry which is preliminary data.</text>
</comment>
<keyword evidence="2 6" id="KW-0813">Transport</keyword>
<evidence type="ECO:0000256" key="3">
    <source>
        <dbReference type="ARBA" id="ARBA00022982"/>
    </source>
</evidence>
<dbReference type="PROSITE" id="PS00195">
    <property type="entry name" value="GLUTAREDOXIN_1"/>
    <property type="match status" value="1"/>
</dbReference>
<comment type="similarity">
    <text evidence="1 6">Belongs to the glutaredoxin family.</text>
</comment>
<dbReference type="InterPro" id="IPR036249">
    <property type="entry name" value="Thioredoxin-like_sf"/>
</dbReference>
<dbReference type="Pfam" id="PF00462">
    <property type="entry name" value="Glutaredoxin"/>
    <property type="match status" value="1"/>
</dbReference>
<dbReference type="Proteomes" id="UP001500631">
    <property type="component" value="Unassembled WGS sequence"/>
</dbReference>
<keyword evidence="6" id="KW-0963">Cytoplasm</keyword>
<evidence type="ECO:0000256" key="5">
    <source>
        <dbReference type="ARBA" id="ARBA00023284"/>
    </source>
</evidence>
<comment type="function">
    <text evidence="6">Has a glutathione-disulfide oxidoreductase activity in the presence of NADPH and glutathione reductase. Reduces low molecular weight disulfides and proteins.</text>
</comment>
<organism evidence="8 9">
    <name type="scientific">Wohlfahrtiimonas larvae</name>
    <dbReference type="NCBI Taxonomy" id="1157986"/>
    <lineage>
        <taxon>Bacteria</taxon>
        <taxon>Pseudomonadati</taxon>
        <taxon>Pseudomonadota</taxon>
        <taxon>Gammaproteobacteria</taxon>
        <taxon>Cardiobacteriales</taxon>
        <taxon>Ignatzschineriaceae</taxon>
        <taxon>Wohlfahrtiimonas</taxon>
    </lineage>
</organism>
<evidence type="ECO:0000259" key="7">
    <source>
        <dbReference type="Pfam" id="PF00462"/>
    </source>
</evidence>
<evidence type="ECO:0000256" key="1">
    <source>
        <dbReference type="ARBA" id="ARBA00007787"/>
    </source>
</evidence>
<evidence type="ECO:0000256" key="6">
    <source>
        <dbReference type="RuleBase" id="RU364065"/>
    </source>
</evidence>
<keyword evidence="5 6" id="KW-0676">Redox-active center</keyword>
<gene>
    <name evidence="8" type="primary">grxC</name>
    <name evidence="8" type="ORF">GCM10023338_19690</name>
</gene>
<evidence type="ECO:0000313" key="8">
    <source>
        <dbReference type="EMBL" id="GAA5102458.1"/>
    </source>
</evidence>
<accession>A0ABP9MV88</accession>
<dbReference type="PRINTS" id="PR00160">
    <property type="entry name" value="GLUTAREDOXIN"/>
</dbReference>
<evidence type="ECO:0000256" key="4">
    <source>
        <dbReference type="ARBA" id="ARBA00023157"/>
    </source>
</evidence>
<dbReference type="InterPro" id="IPR002109">
    <property type="entry name" value="Glutaredoxin"/>
</dbReference>
<dbReference type="NCBIfam" id="TIGR02181">
    <property type="entry name" value="GRX_bact"/>
    <property type="match status" value="1"/>
</dbReference>
<proteinExistence type="inferred from homology"/>
<feature type="domain" description="Glutaredoxin" evidence="7">
    <location>
        <begin position="3"/>
        <end position="62"/>
    </location>
</feature>
<reference evidence="9" key="1">
    <citation type="journal article" date="2019" name="Int. J. Syst. Evol. Microbiol.">
        <title>The Global Catalogue of Microorganisms (GCM) 10K type strain sequencing project: providing services to taxonomists for standard genome sequencing and annotation.</title>
        <authorList>
            <consortium name="The Broad Institute Genomics Platform"/>
            <consortium name="The Broad Institute Genome Sequencing Center for Infectious Disease"/>
            <person name="Wu L."/>
            <person name="Ma J."/>
        </authorList>
    </citation>
    <scope>NUCLEOTIDE SEQUENCE [LARGE SCALE GENOMIC DNA]</scope>
    <source>
        <strain evidence="9">JCM 18424</strain>
    </source>
</reference>
<dbReference type="SUPFAM" id="SSF52833">
    <property type="entry name" value="Thioredoxin-like"/>
    <property type="match status" value="1"/>
</dbReference>
<evidence type="ECO:0000313" key="9">
    <source>
        <dbReference type="Proteomes" id="UP001500631"/>
    </source>
</evidence>
<protein>
    <recommendedName>
        <fullName evidence="6">Glutaredoxin</fullName>
    </recommendedName>
</protein>
<keyword evidence="3 6" id="KW-0249">Electron transport</keyword>
<sequence>MSVEMYYLPSCPYCKRALDLLKKKGAEVKIYDVNQDSQYWEESKKRSGRDTVPQIFINDQHIGGCDDLHALDAKGDLDPLLQK</sequence>
<dbReference type="PROSITE" id="PS51354">
    <property type="entry name" value="GLUTAREDOXIN_2"/>
    <property type="match status" value="1"/>
</dbReference>
<keyword evidence="9" id="KW-1185">Reference proteome</keyword>
<keyword evidence="4" id="KW-1015">Disulfide bond</keyword>
<dbReference type="InterPro" id="IPR014025">
    <property type="entry name" value="Glutaredoxin_subgr"/>
</dbReference>
<dbReference type="InterPro" id="IPR011767">
    <property type="entry name" value="GLR_AS"/>
</dbReference>
<dbReference type="Gene3D" id="3.40.30.10">
    <property type="entry name" value="Glutaredoxin"/>
    <property type="match status" value="1"/>
</dbReference>
<dbReference type="PANTHER" id="PTHR45694">
    <property type="entry name" value="GLUTAREDOXIN 2"/>
    <property type="match status" value="1"/>
</dbReference>
<dbReference type="EMBL" id="BAABKE010000007">
    <property type="protein sequence ID" value="GAA5102458.1"/>
    <property type="molecule type" value="Genomic_DNA"/>
</dbReference>
<dbReference type="CDD" id="cd03418">
    <property type="entry name" value="GRX_GRXb_1_3_like"/>
    <property type="match status" value="1"/>
</dbReference>
<dbReference type="PANTHER" id="PTHR45694:SF18">
    <property type="entry name" value="GLUTAREDOXIN-1-RELATED"/>
    <property type="match status" value="1"/>
</dbReference>